<keyword evidence="2" id="KW-1185">Reference proteome</keyword>
<dbReference type="Proteomes" id="UP001185028">
    <property type="component" value="Unassembled WGS sequence"/>
</dbReference>
<gene>
    <name evidence="1" type="ORF">JOC58_001062</name>
</gene>
<evidence type="ECO:0000313" key="1">
    <source>
        <dbReference type="EMBL" id="MDR6243177.1"/>
    </source>
</evidence>
<name>A0ABU1IXS9_9BACL</name>
<dbReference type="EMBL" id="JAVDQH010000003">
    <property type="protein sequence ID" value="MDR6243177.1"/>
    <property type="molecule type" value="Genomic_DNA"/>
</dbReference>
<sequence>MDLNKLVNNAMAEIQESGFVEQVVKKQLESTISSIISDLFRSYGTFGETLKKQIEEQLNIDFGNLNIAGYNQLVLNAVKEKLDEAIHIEGVQKIKEAMDKMLGDPVKEIKLSELVEVMKEEKTGWGNTDHDDEVTVDIDNRSTLSFIGLDEEEGKERFECKYRFSVCEDGSINTMQIDGKEFNNKIIMGGLRGFEKTLFKMYASGTKIIVDEDDVNTYYSDREY</sequence>
<dbReference type="RefSeq" id="WP_188775322.1">
    <property type="nucleotide sequence ID" value="NZ_BMMB01000004.1"/>
</dbReference>
<comment type="caution">
    <text evidence="1">The sequence shown here is derived from an EMBL/GenBank/DDBJ whole genome shotgun (WGS) entry which is preliminary data.</text>
</comment>
<reference evidence="1 2" key="1">
    <citation type="submission" date="2023-07" db="EMBL/GenBank/DDBJ databases">
        <title>Genomic Encyclopedia of Type Strains, Phase IV (KMG-IV): sequencing the most valuable type-strain genomes for metagenomic binning, comparative biology and taxonomic classification.</title>
        <authorList>
            <person name="Goeker M."/>
        </authorList>
    </citation>
    <scope>NUCLEOTIDE SEQUENCE [LARGE SCALE GENOMIC DNA]</scope>
    <source>
        <strain evidence="1 2">DSM 22170</strain>
    </source>
</reference>
<organism evidence="1 2">
    <name type="scientific">Paenibacillus hunanensis</name>
    <dbReference type="NCBI Taxonomy" id="539262"/>
    <lineage>
        <taxon>Bacteria</taxon>
        <taxon>Bacillati</taxon>
        <taxon>Bacillota</taxon>
        <taxon>Bacilli</taxon>
        <taxon>Bacillales</taxon>
        <taxon>Paenibacillaceae</taxon>
        <taxon>Paenibacillus</taxon>
    </lineage>
</organism>
<proteinExistence type="predicted"/>
<evidence type="ECO:0000313" key="2">
    <source>
        <dbReference type="Proteomes" id="UP001185028"/>
    </source>
</evidence>
<protein>
    <submittedName>
        <fullName evidence="1">Uncharacterized protein</fullName>
    </submittedName>
</protein>
<accession>A0ABU1IXS9</accession>